<keyword evidence="2" id="KW-1185">Reference proteome</keyword>
<evidence type="ECO:0000313" key="1">
    <source>
        <dbReference type="EMBL" id="KAG7044925.1"/>
    </source>
</evidence>
<gene>
    <name evidence="1" type="ORF">JMJ77_004383</name>
</gene>
<protein>
    <submittedName>
        <fullName evidence="1">Uncharacterized protein</fullName>
    </submittedName>
</protein>
<comment type="caution">
    <text evidence="1">The sequence shown here is derived from an EMBL/GenBank/DDBJ whole genome shotgun (WGS) entry which is preliminary data.</text>
</comment>
<sequence>MIKGHVSRQCGDQGGCRKSEDLLTYHSRLTTTVALFKIIK</sequence>
<evidence type="ECO:0000313" key="2">
    <source>
        <dbReference type="Proteomes" id="UP000699042"/>
    </source>
</evidence>
<dbReference type="AlphaFoldDB" id="A0A9P7QZ86"/>
<proteinExistence type="predicted"/>
<organism evidence="1 2">
    <name type="scientific">Colletotrichum scovillei</name>
    <dbReference type="NCBI Taxonomy" id="1209932"/>
    <lineage>
        <taxon>Eukaryota</taxon>
        <taxon>Fungi</taxon>
        <taxon>Dikarya</taxon>
        <taxon>Ascomycota</taxon>
        <taxon>Pezizomycotina</taxon>
        <taxon>Sordariomycetes</taxon>
        <taxon>Hypocreomycetidae</taxon>
        <taxon>Glomerellales</taxon>
        <taxon>Glomerellaceae</taxon>
        <taxon>Colletotrichum</taxon>
        <taxon>Colletotrichum acutatum species complex</taxon>
    </lineage>
</organism>
<name>A0A9P7QZ86_9PEZI</name>
<feature type="non-terminal residue" evidence="1">
    <location>
        <position position="40"/>
    </location>
</feature>
<accession>A0A9P7QZ86</accession>
<dbReference type="EMBL" id="JAESDN010000010">
    <property type="protein sequence ID" value="KAG7044925.1"/>
    <property type="molecule type" value="Genomic_DNA"/>
</dbReference>
<dbReference type="Proteomes" id="UP000699042">
    <property type="component" value="Unassembled WGS sequence"/>
</dbReference>
<reference evidence="1" key="1">
    <citation type="submission" date="2021-05" db="EMBL/GenBank/DDBJ databases">
        <title>Comparative genomics of three Colletotrichum scovillei strains and genetic complementation revealed genes involved fungal growth and virulence on chili pepper.</title>
        <authorList>
            <person name="Hsieh D.-K."/>
            <person name="Chuang S.-C."/>
            <person name="Chen C.-Y."/>
            <person name="Chao Y.-T."/>
            <person name="Lu M.-Y.J."/>
            <person name="Lee M.-H."/>
            <person name="Shih M.-C."/>
        </authorList>
    </citation>
    <scope>NUCLEOTIDE SEQUENCE</scope>
    <source>
        <strain evidence="1">Coll-153</strain>
    </source>
</reference>